<keyword evidence="4" id="KW-1185">Reference proteome</keyword>
<dbReference type="EnsemblMetazoa" id="CLYHEMT016637.1">
    <property type="protein sequence ID" value="CLYHEMP016637.1"/>
    <property type="gene ID" value="CLYHEMG016637"/>
</dbReference>
<sequence>MEWVNFTTPILEALTAFNDINIADPRTNHEQTKSSMETTLDIKLKEKLLGRFSYDTVIVMKGKKWSDYTKDQVESFERRWTEMGVLKGLNTEACLLLTKSHRDDSCAIRVSFTQIEKSLCQQRSTNEKLVYFIFKSMFYKHIKVLNKPGDSTISSFLGKNVMFWVLHDNTDSLQKNIVEALKILFGRLNAMITSGDAPYYLMTTINIVDTMPREVKHKLEQRINEILANIEDYIPSVQDIEVVTEKLRKLGQLSKTFAQLLKIQGALSDKLGERTNIETFLSNGMVQNILGKIADVN</sequence>
<dbReference type="PANTHER" id="PTHR10656">
    <property type="entry name" value="CELL FATE DETERMINING PROTEIN MAB21-RELATED"/>
    <property type="match status" value="1"/>
</dbReference>
<protein>
    <submittedName>
        <fullName evidence="3">Uncharacterized protein</fullName>
    </submittedName>
</protein>
<dbReference type="Gene3D" id="1.10.1410.40">
    <property type="match status" value="1"/>
</dbReference>
<evidence type="ECO:0000313" key="4">
    <source>
        <dbReference type="Proteomes" id="UP000594262"/>
    </source>
</evidence>
<evidence type="ECO:0000256" key="2">
    <source>
        <dbReference type="ARBA" id="ARBA00008307"/>
    </source>
</evidence>
<dbReference type="Proteomes" id="UP000594262">
    <property type="component" value="Unplaced"/>
</dbReference>
<dbReference type="AlphaFoldDB" id="A0A7M5X2Z4"/>
<comment type="cofactor">
    <cofactor evidence="1">
        <name>Mg(2+)</name>
        <dbReference type="ChEBI" id="CHEBI:18420"/>
    </cofactor>
</comment>
<reference evidence="3" key="1">
    <citation type="submission" date="2021-01" db="UniProtKB">
        <authorList>
            <consortium name="EnsemblMetazoa"/>
        </authorList>
    </citation>
    <scope>IDENTIFICATION</scope>
</reference>
<proteinExistence type="inferred from homology"/>
<dbReference type="PANTHER" id="PTHR10656:SF42">
    <property type="entry name" value="CYCLIC GMP-AMP SYNTHASE-LIKE PROTEIN-RELATED"/>
    <property type="match status" value="1"/>
</dbReference>
<comment type="similarity">
    <text evidence="2">Belongs to the mab-21 family.</text>
</comment>
<name>A0A7M5X2Z4_9CNID</name>
<dbReference type="OrthoDB" id="6106722at2759"/>
<accession>A0A7M5X2Z4</accession>
<evidence type="ECO:0000313" key="3">
    <source>
        <dbReference type="EnsemblMetazoa" id="CLYHEMP016637.1"/>
    </source>
</evidence>
<evidence type="ECO:0000256" key="1">
    <source>
        <dbReference type="ARBA" id="ARBA00001946"/>
    </source>
</evidence>
<organism evidence="3 4">
    <name type="scientific">Clytia hemisphaerica</name>
    <dbReference type="NCBI Taxonomy" id="252671"/>
    <lineage>
        <taxon>Eukaryota</taxon>
        <taxon>Metazoa</taxon>
        <taxon>Cnidaria</taxon>
        <taxon>Hydrozoa</taxon>
        <taxon>Hydroidolina</taxon>
        <taxon>Leptothecata</taxon>
        <taxon>Obeliida</taxon>
        <taxon>Clytiidae</taxon>
        <taxon>Clytia</taxon>
    </lineage>
</organism>